<dbReference type="EMBL" id="CAADRP010000002">
    <property type="protein sequence ID" value="VFU20962.1"/>
    <property type="molecule type" value="Genomic_DNA"/>
</dbReference>
<name>A0A6N2K805_SALVM</name>
<reference evidence="1" key="1">
    <citation type="submission" date="2019-03" db="EMBL/GenBank/DDBJ databases">
        <authorList>
            <person name="Mank J."/>
            <person name="Almeida P."/>
        </authorList>
    </citation>
    <scope>NUCLEOTIDE SEQUENCE</scope>
    <source>
        <strain evidence="1">78183</strain>
    </source>
</reference>
<proteinExistence type="predicted"/>
<dbReference type="AlphaFoldDB" id="A0A6N2K805"/>
<protein>
    <submittedName>
        <fullName evidence="1">Uncharacterized protein</fullName>
    </submittedName>
</protein>
<gene>
    <name evidence="1" type="ORF">SVIM_LOCUS9778</name>
</gene>
<accession>A0A6N2K805</accession>
<evidence type="ECO:0000313" key="1">
    <source>
        <dbReference type="EMBL" id="VFU20962.1"/>
    </source>
</evidence>
<sequence length="129" mass="14317">MTEPLIQKGRRRVNFRILLKDAPVFLKLFAAYSKFIWSASVGNVSKHIDAATAIPHCSVMLRCNNSLVSGYCSMFEHSGCLVPFRQTSSSDSLQRITNYAGLISETSSEIGKDMSKRVGLLCLGYQVLH</sequence>
<organism evidence="1">
    <name type="scientific">Salix viminalis</name>
    <name type="common">Common osier</name>
    <name type="synonym">Basket willow</name>
    <dbReference type="NCBI Taxonomy" id="40686"/>
    <lineage>
        <taxon>Eukaryota</taxon>
        <taxon>Viridiplantae</taxon>
        <taxon>Streptophyta</taxon>
        <taxon>Embryophyta</taxon>
        <taxon>Tracheophyta</taxon>
        <taxon>Spermatophyta</taxon>
        <taxon>Magnoliopsida</taxon>
        <taxon>eudicotyledons</taxon>
        <taxon>Gunneridae</taxon>
        <taxon>Pentapetalae</taxon>
        <taxon>rosids</taxon>
        <taxon>fabids</taxon>
        <taxon>Malpighiales</taxon>
        <taxon>Salicaceae</taxon>
        <taxon>Saliceae</taxon>
        <taxon>Salix</taxon>
    </lineage>
</organism>